<reference evidence="2" key="1">
    <citation type="submission" date="2023-10" db="EMBL/GenBank/DDBJ databases">
        <title>Genome assembly of Pristionchus species.</title>
        <authorList>
            <person name="Yoshida K."/>
            <person name="Sommer R.J."/>
        </authorList>
    </citation>
    <scope>NUCLEOTIDE SEQUENCE</scope>
    <source>
        <strain evidence="2">RS0144</strain>
    </source>
</reference>
<dbReference type="Gene3D" id="3.40.33.10">
    <property type="entry name" value="CAP"/>
    <property type="match status" value="1"/>
</dbReference>
<proteinExistence type="predicted"/>
<accession>A0AAV5SJA9</accession>
<dbReference type="SMART" id="SM00198">
    <property type="entry name" value="SCP"/>
    <property type="match status" value="1"/>
</dbReference>
<dbReference type="InterPro" id="IPR001283">
    <property type="entry name" value="CRISP-related"/>
</dbReference>
<feature type="domain" description="SCP" evidence="1">
    <location>
        <begin position="22"/>
        <end position="167"/>
    </location>
</feature>
<evidence type="ECO:0000313" key="2">
    <source>
        <dbReference type="EMBL" id="GMS82777.1"/>
    </source>
</evidence>
<dbReference type="SUPFAM" id="SSF55797">
    <property type="entry name" value="PR-1-like"/>
    <property type="match status" value="1"/>
</dbReference>
<gene>
    <name evidence="2" type="ORF">PENTCL1PPCAC_4952</name>
</gene>
<sequence>MIRPSVTIALAVVVSTGLLDKSLKNSIVRNHNYIRLSVSHGYNGMRASRKPLPELTWGRRLEIAADEVASRCEIPSEIQGQNTYYFPDLGTIELTSIYGLINLATQYWAFNSRNEDRFPSGNSNVTQIVWAKTRKVGRSLKICGAQNKRNMSALVVCKYWPVCNEIIKNVYKPTELIW</sequence>
<dbReference type="CDD" id="cd05380">
    <property type="entry name" value="CAP_euk"/>
    <property type="match status" value="1"/>
</dbReference>
<name>A0AAV5SJA9_9BILA</name>
<dbReference type="EMBL" id="BTSX01000002">
    <property type="protein sequence ID" value="GMS82777.1"/>
    <property type="molecule type" value="Genomic_DNA"/>
</dbReference>
<dbReference type="InterPro" id="IPR035940">
    <property type="entry name" value="CAP_sf"/>
</dbReference>
<evidence type="ECO:0000259" key="1">
    <source>
        <dbReference type="SMART" id="SM00198"/>
    </source>
</evidence>
<evidence type="ECO:0000313" key="3">
    <source>
        <dbReference type="Proteomes" id="UP001432027"/>
    </source>
</evidence>
<dbReference type="Proteomes" id="UP001432027">
    <property type="component" value="Unassembled WGS sequence"/>
</dbReference>
<dbReference type="Pfam" id="PF00188">
    <property type="entry name" value="CAP"/>
    <property type="match status" value="1"/>
</dbReference>
<dbReference type="PANTHER" id="PTHR10334">
    <property type="entry name" value="CYSTEINE-RICH SECRETORY PROTEIN-RELATED"/>
    <property type="match status" value="1"/>
</dbReference>
<dbReference type="AlphaFoldDB" id="A0AAV5SJA9"/>
<dbReference type="InterPro" id="IPR014044">
    <property type="entry name" value="CAP_dom"/>
</dbReference>
<organism evidence="2 3">
    <name type="scientific">Pristionchus entomophagus</name>
    <dbReference type="NCBI Taxonomy" id="358040"/>
    <lineage>
        <taxon>Eukaryota</taxon>
        <taxon>Metazoa</taxon>
        <taxon>Ecdysozoa</taxon>
        <taxon>Nematoda</taxon>
        <taxon>Chromadorea</taxon>
        <taxon>Rhabditida</taxon>
        <taxon>Rhabditina</taxon>
        <taxon>Diplogasteromorpha</taxon>
        <taxon>Diplogasteroidea</taxon>
        <taxon>Neodiplogasteridae</taxon>
        <taxon>Pristionchus</taxon>
    </lineage>
</organism>
<comment type="caution">
    <text evidence="2">The sequence shown here is derived from an EMBL/GenBank/DDBJ whole genome shotgun (WGS) entry which is preliminary data.</text>
</comment>
<protein>
    <recommendedName>
        <fullName evidence="1">SCP domain-containing protein</fullName>
    </recommendedName>
</protein>
<keyword evidence="3" id="KW-1185">Reference proteome</keyword>